<evidence type="ECO:0000259" key="3">
    <source>
        <dbReference type="PROSITE" id="PS51767"/>
    </source>
</evidence>
<feature type="signal peptide" evidence="2">
    <location>
        <begin position="1"/>
        <end position="23"/>
    </location>
</feature>
<evidence type="ECO:0000313" key="5">
    <source>
        <dbReference type="Proteomes" id="UP001229421"/>
    </source>
</evidence>
<organism evidence="4 5">
    <name type="scientific">Tagetes erecta</name>
    <name type="common">African marigold</name>
    <dbReference type="NCBI Taxonomy" id="13708"/>
    <lineage>
        <taxon>Eukaryota</taxon>
        <taxon>Viridiplantae</taxon>
        <taxon>Streptophyta</taxon>
        <taxon>Embryophyta</taxon>
        <taxon>Tracheophyta</taxon>
        <taxon>Spermatophyta</taxon>
        <taxon>Magnoliopsida</taxon>
        <taxon>eudicotyledons</taxon>
        <taxon>Gunneridae</taxon>
        <taxon>Pentapetalae</taxon>
        <taxon>asterids</taxon>
        <taxon>campanulids</taxon>
        <taxon>Asterales</taxon>
        <taxon>Asteraceae</taxon>
        <taxon>Asteroideae</taxon>
        <taxon>Heliantheae alliance</taxon>
        <taxon>Tageteae</taxon>
        <taxon>Tagetes</taxon>
    </lineage>
</organism>
<dbReference type="InterPro" id="IPR033121">
    <property type="entry name" value="PEPTIDASE_A1"/>
</dbReference>
<evidence type="ECO:0000313" key="4">
    <source>
        <dbReference type="EMBL" id="KAK1440342.1"/>
    </source>
</evidence>
<proteinExistence type="inferred from homology"/>
<protein>
    <recommendedName>
        <fullName evidence="3">Peptidase A1 domain-containing protein</fullName>
    </recommendedName>
</protein>
<gene>
    <name evidence="4" type="ORF">QVD17_06167</name>
</gene>
<dbReference type="PANTHER" id="PTHR47965">
    <property type="entry name" value="ASPARTYL PROTEASE-RELATED"/>
    <property type="match status" value="1"/>
</dbReference>
<dbReference type="Proteomes" id="UP001229421">
    <property type="component" value="Unassembled WGS sequence"/>
</dbReference>
<evidence type="ECO:0000256" key="2">
    <source>
        <dbReference type="SAM" id="SignalP"/>
    </source>
</evidence>
<dbReference type="InterPro" id="IPR032799">
    <property type="entry name" value="TAXi_C"/>
</dbReference>
<keyword evidence="2" id="KW-0732">Signal</keyword>
<comment type="caution">
    <text evidence="4">The sequence shown here is derived from an EMBL/GenBank/DDBJ whole genome shotgun (WGS) entry which is preliminary data.</text>
</comment>
<dbReference type="Pfam" id="PF14541">
    <property type="entry name" value="TAXi_C"/>
    <property type="match status" value="1"/>
</dbReference>
<dbReference type="InterPro" id="IPR021109">
    <property type="entry name" value="Peptidase_aspartic_dom_sf"/>
</dbReference>
<dbReference type="PROSITE" id="PS51767">
    <property type="entry name" value="PEPTIDASE_A1"/>
    <property type="match status" value="1"/>
</dbReference>
<dbReference type="AlphaFoldDB" id="A0AAD8PC14"/>
<feature type="chain" id="PRO_5042115953" description="Peptidase A1 domain-containing protein" evidence="2">
    <location>
        <begin position="24"/>
        <end position="428"/>
    </location>
</feature>
<dbReference type="GO" id="GO:0006508">
    <property type="term" value="P:proteolysis"/>
    <property type="evidence" value="ECO:0007669"/>
    <property type="project" value="InterPro"/>
</dbReference>
<evidence type="ECO:0000256" key="1">
    <source>
        <dbReference type="ARBA" id="ARBA00007447"/>
    </source>
</evidence>
<sequence>MFVLIQVLAIVLAFVSHEHEAIATSLVSQISKHTDAAKPLYSTHAYLSVDWSSQQNGVPIALPQKEQNFLIDVDAPFIWHYCIPRQESCETCPNPLTCRESPCTDLRTTFSYQSPLCPKLTNSSIFEGYNDCELCPVNVVHPVTGACSQVIPTYDEIKFHLTDSGRNAAYDLYITNPTAACAAPWTFDTFPANVFGVIALSTSQYAIPAYLHDSVEKVIGLCLPSTVTGHGALFLGSGPYYLPPQYTLDVRSFLTYTALLKQPNSFGYFIGVNAIVIKDRSINVPVNATTKISTLTPYTELRTDIYNNVVRRFLKVTKRIPPAELVAPFGACFNTSVNGTNVGIKVPNVDLVLQDGKKWTISTANSIKQMTEDVACLALVDGGPTSEHAIVIGTYQFEDNFLLFNLENSTLGFSSSLLRRQTSCSAFN</sequence>
<reference evidence="4" key="1">
    <citation type="journal article" date="2023" name="bioRxiv">
        <title>Improved chromosome-level genome assembly for marigold (Tagetes erecta).</title>
        <authorList>
            <person name="Jiang F."/>
            <person name="Yuan L."/>
            <person name="Wang S."/>
            <person name="Wang H."/>
            <person name="Xu D."/>
            <person name="Wang A."/>
            <person name="Fan W."/>
        </authorList>
    </citation>
    <scope>NUCLEOTIDE SEQUENCE</scope>
    <source>
        <strain evidence="4">WSJ</strain>
        <tissue evidence="4">Leaf</tissue>
    </source>
</reference>
<feature type="domain" description="Peptidase A1" evidence="3">
    <location>
        <begin position="54"/>
        <end position="414"/>
    </location>
</feature>
<dbReference type="InterPro" id="IPR032861">
    <property type="entry name" value="TAXi_N"/>
</dbReference>
<dbReference type="InterPro" id="IPR001461">
    <property type="entry name" value="Aspartic_peptidase_A1"/>
</dbReference>
<dbReference type="Gene3D" id="2.40.70.10">
    <property type="entry name" value="Acid Proteases"/>
    <property type="match status" value="2"/>
</dbReference>
<dbReference type="Pfam" id="PF14543">
    <property type="entry name" value="TAXi_N"/>
    <property type="match status" value="1"/>
</dbReference>
<name>A0AAD8PC14_TARER</name>
<dbReference type="EMBL" id="JAUHHV010000001">
    <property type="protein sequence ID" value="KAK1440342.1"/>
    <property type="molecule type" value="Genomic_DNA"/>
</dbReference>
<accession>A0AAD8PC14</accession>
<keyword evidence="5" id="KW-1185">Reference proteome</keyword>
<dbReference type="PANTHER" id="PTHR47965:SF63">
    <property type="entry name" value="OS01G0937200 PROTEIN"/>
    <property type="match status" value="1"/>
</dbReference>
<dbReference type="SUPFAM" id="SSF50630">
    <property type="entry name" value="Acid proteases"/>
    <property type="match status" value="1"/>
</dbReference>
<comment type="similarity">
    <text evidence="1">Belongs to the peptidase A1 family.</text>
</comment>
<dbReference type="GO" id="GO:0004190">
    <property type="term" value="F:aspartic-type endopeptidase activity"/>
    <property type="evidence" value="ECO:0007669"/>
    <property type="project" value="InterPro"/>
</dbReference>